<dbReference type="Gene3D" id="3.40.50.150">
    <property type="entry name" value="Vaccinia Virus protein VP39"/>
    <property type="match status" value="1"/>
</dbReference>
<accession>A0A8E2AJ75</accession>
<evidence type="ECO:0000313" key="2">
    <source>
        <dbReference type="EMBL" id="OCH85193.1"/>
    </source>
</evidence>
<keyword evidence="3" id="KW-1185">Reference proteome</keyword>
<dbReference type="InterPro" id="IPR025714">
    <property type="entry name" value="Methyltranfer_dom"/>
</dbReference>
<dbReference type="SUPFAM" id="SSF53335">
    <property type="entry name" value="S-adenosyl-L-methionine-dependent methyltransferases"/>
    <property type="match status" value="1"/>
</dbReference>
<protein>
    <submittedName>
        <fullName evidence="2">UbiE/COQ5 family methyltransferase</fullName>
    </submittedName>
</protein>
<gene>
    <name evidence="2" type="ORF">OBBRIDRAFT_785189</name>
</gene>
<dbReference type="GO" id="GO:0008168">
    <property type="term" value="F:methyltransferase activity"/>
    <property type="evidence" value="ECO:0007669"/>
    <property type="project" value="UniProtKB-KW"/>
</dbReference>
<dbReference type="EMBL" id="KV722602">
    <property type="protein sequence ID" value="OCH85193.1"/>
    <property type="molecule type" value="Genomic_DNA"/>
</dbReference>
<dbReference type="AlphaFoldDB" id="A0A8E2AJ75"/>
<dbReference type="InterPro" id="IPR029063">
    <property type="entry name" value="SAM-dependent_MTases_sf"/>
</dbReference>
<keyword evidence="2" id="KW-0808">Transferase</keyword>
<reference evidence="2 3" key="1">
    <citation type="submission" date="2016-07" db="EMBL/GenBank/DDBJ databases">
        <title>Draft genome of the white-rot fungus Obba rivulosa 3A-2.</title>
        <authorList>
            <consortium name="DOE Joint Genome Institute"/>
            <person name="Miettinen O."/>
            <person name="Riley R."/>
            <person name="Acob R."/>
            <person name="Barry K."/>
            <person name="Cullen D."/>
            <person name="De Vries R."/>
            <person name="Hainaut M."/>
            <person name="Hatakka A."/>
            <person name="Henrissat B."/>
            <person name="Hilden K."/>
            <person name="Kuo R."/>
            <person name="Labutti K."/>
            <person name="Lipzen A."/>
            <person name="Makela M.R."/>
            <person name="Sandor L."/>
            <person name="Spatafora J.W."/>
            <person name="Grigoriev I.V."/>
            <person name="Hibbett D.S."/>
        </authorList>
    </citation>
    <scope>NUCLEOTIDE SEQUENCE [LARGE SCALE GENOMIC DNA]</scope>
    <source>
        <strain evidence="2 3">3A-2</strain>
    </source>
</reference>
<name>A0A8E2AJ75_9APHY</name>
<sequence length="272" mass="29916">MAQDPSKVYMNDQSEAVLRTYKWRTAENSVAYLLPHIQPHMHILDIGCGPGTISIDLATRVPHGRVVGVDYASEPLDSGRALAAERGVTNIDFAVGNALALDFPDNTFDLVCVHQVLVHNSDPVQALREMRRVAKPGGIVAAKEGDVQVMVWHPENEGLQVWRDVTMKIARSRGVEMNAGRRVLSWALEAGFPRESIACSASAYCFSTPEEREYWGGTMGERTFGSFRKAAIGGGHATEDGLKTISEGWKQWVAQEDGWFTAMSGEILCRVL</sequence>
<feature type="domain" description="Methyltransferase" evidence="1">
    <location>
        <begin position="38"/>
        <end position="146"/>
    </location>
</feature>
<evidence type="ECO:0000313" key="3">
    <source>
        <dbReference type="Proteomes" id="UP000250043"/>
    </source>
</evidence>
<dbReference type="CDD" id="cd02440">
    <property type="entry name" value="AdoMet_MTases"/>
    <property type="match status" value="1"/>
</dbReference>
<dbReference type="PANTHER" id="PTHR43591">
    <property type="entry name" value="METHYLTRANSFERASE"/>
    <property type="match status" value="1"/>
</dbReference>
<keyword evidence="2" id="KW-0489">Methyltransferase</keyword>
<dbReference type="PANTHER" id="PTHR43591:SF24">
    <property type="entry name" value="2-METHOXY-6-POLYPRENYL-1,4-BENZOQUINOL METHYLASE, MITOCHONDRIAL"/>
    <property type="match status" value="1"/>
</dbReference>
<dbReference type="Pfam" id="PF13847">
    <property type="entry name" value="Methyltransf_31"/>
    <property type="match status" value="1"/>
</dbReference>
<dbReference type="Proteomes" id="UP000250043">
    <property type="component" value="Unassembled WGS sequence"/>
</dbReference>
<evidence type="ECO:0000259" key="1">
    <source>
        <dbReference type="Pfam" id="PF13847"/>
    </source>
</evidence>
<dbReference type="OrthoDB" id="10017101at2759"/>
<dbReference type="GO" id="GO:0032259">
    <property type="term" value="P:methylation"/>
    <property type="evidence" value="ECO:0007669"/>
    <property type="project" value="UniProtKB-KW"/>
</dbReference>
<proteinExistence type="predicted"/>
<organism evidence="2 3">
    <name type="scientific">Obba rivulosa</name>
    <dbReference type="NCBI Taxonomy" id="1052685"/>
    <lineage>
        <taxon>Eukaryota</taxon>
        <taxon>Fungi</taxon>
        <taxon>Dikarya</taxon>
        <taxon>Basidiomycota</taxon>
        <taxon>Agaricomycotina</taxon>
        <taxon>Agaricomycetes</taxon>
        <taxon>Polyporales</taxon>
        <taxon>Gelatoporiaceae</taxon>
        <taxon>Obba</taxon>
    </lineage>
</organism>